<evidence type="ECO:0000256" key="1">
    <source>
        <dbReference type="SAM" id="Phobius"/>
    </source>
</evidence>
<gene>
    <name evidence="2" type="ORF">CCUS01_08548</name>
</gene>
<keyword evidence="1" id="KW-0472">Membrane</keyword>
<evidence type="ECO:0000313" key="3">
    <source>
        <dbReference type="Proteomes" id="UP001239213"/>
    </source>
</evidence>
<organism evidence="2 3">
    <name type="scientific">Colletotrichum cuscutae</name>
    <dbReference type="NCBI Taxonomy" id="1209917"/>
    <lineage>
        <taxon>Eukaryota</taxon>
        <taxon>Fungi</taxon>
        <taxon>Dikarya</taxon>
        <taxon>Ascomycota</taxon>
        <taxon>Pezizomycotina</taxon>
        <taxon>Sordariomycetes</taxon>
        <taxon>Hypocreomycetidae</taxon>
        <taxon>Glomerellales</taxon>
        <taxon>Glomerellaceae</taxon>
        <taxon>Colletotrichum</taxon>
        <taxon>Colletotrichum acutatum species complex</taxon>
    </lineage>
</organism>
<comment type="caution">
    <text evidence="2">The sequence shown here is derived from an EMBL/GenBank/DDBJ whole genome shotgun (WGS) entry which is preliminary data.</text>
</comment>
<proteinExistence type="predicted"/>
<protein>
    <submittedName>
        <fullName evidence="2">Uncharacterized protein</fullName>
    </submittedName>
</protein>
<name>A0AAI9UVQ4_9PEZI</name>
<accession>A0AAI9UVQ4</accession>
<dbReference type="Proteomes" id="UP001239213">
    <property type="component" value="Unassembled WGS sequence"/>
</dbReference>
<feature type="transmembrane region" description="Helical" evidence="1">
    <location>
        <begin position="6"/>
        <end position="26"/>
    </location>
</feature>
<reference evidence="2" key="1">
    <citation type="submission" date="2016-11" db="EMBL/GenBank/DDBJ databases">
        <title>The genome sequence of Colletotrichum cuscutae.</title>
        <authorList>
            <person name="Baroncelli R."/>
        </authorList>
    </citation>
    <scope>NUCLEOTIDE SEQUENCE</scope>
    <source>
        <strain evidence="2">IMI 304802</strain>
    </source>
</reference>
<dbReference type="EMBL" id="MPDP01000269">
    <property type="protein sequence ID" value="KAK1462956.1"/>
    <property type="molecule type" value="Genomic_DNA"/>
</dbReference>
<evidence type="ECO:0000313" key="2">
    <source>
        <dbReference type="EMBL" id="KAK1462956.1"/>
    </source>
</evidence>
<keyword evidence="3" id="KW-1185">Reference proteome</keyword>
<sequence>MRSIFILKVYSIVNNINLAYAILITLRKITN</sequence>
<dbReference type="AlphaFoldDB" id="A0AAI9UVQ4"/>
<keyword evidence="1" id="KW-1133">Transmembrane helix</keyword>
<keyword evidence="1" id="KW-0812">Transmembrane</keyword>